<keyword evidence="4" id="KW-1185">Reference proteome</keyword>
<evidence type="ECO:0000313" key="4">
    <source>
        <dbReference type="Proteomes" id="UP000226429"/>
    </source>
</evidence>
<reference evidence="3 4" key="1">
    <citation type="journal article" date="2017" name="Int. J. Syst. Evol. Microbiol.">
        <title>Aquarickettsiella crustaci n. gen. n. sp. (Gammaproteobacteria: Legionellales: Coxiellaceae); a bacterial pathogen of the freshwater crustacean: Gammarus fossarum (Malacostraca: Amphipoda).</title>
        <authorList>
            <person name="Bojko J."/>
            <person name="Dunn A.M."/>
            <person name="Stebbing P.D."/>
            <person name="Van Aerle R."/>
            <person name="Bacela-Spychalska K."/>
            <person name="Bean T.P."/>
            <person name="Stentiford G.D."/>
        </authorList>
    </citation>
    <scope>NUCLEOTIDE SEQUENCE [LARGE SCALE GENOMIC DNA]</scope>
    <source>
        <strain evidence="3">RA15029</strain>
    </source>
</reference>
<dbReference type="EMBL" id="NMOS02000018">
    <property type="protein sequence ID" value="RDH40058.1"/>
    <property type="molecule type" value="Genomic_DNA"/>
</dbReference>
<keyword evidence="1" id="KW-1133">Transmembrane helix</keyword>
<evidence type="ECO:0000259" key="2">
    <source>
        <dbReference type="PROSITE" id="PS51549"/>
    </source>
</evidence>
<dbReference type="InterPro" id="IPR019545">
    <property type="entry name" value="DM13_domain"/>
</dbReference>
<keyword evidence="1" id="KW-0812">Transmembrane</keyword>
<reference evidence="3 4" key="2">
    <citation type="journal article" date="2018" name="J. Invertebr. Pathol.">
        <title>'Candidatus Aquirickettsiella gammari' (Gammaproteobacteria: Legionellales: Coxiellaceae): A bacterial pathogen of the freshwater crustacean Gammarus fossarum (Malacostraca: Amphipoda).</title>
        <authorList>
            <person name="Bojko J."/>
            <person name="Dunn A.M."/>
            <person name="Stebbing P.D."/>
            <person name="van Aerle R."/>
            <person name="Bacela-Spychalska K."/>
            <person name="Bean T.P."/>
            <person name="Urrutia A."/>
            <person name="Stentiford G.D."/>
        </authorList>
    </citation>
    <scope>NUCLEOTIDE SEQUENCE [LARGE SCALE GENOMIC DNA]</scope>
    <source>
        <strain evidence="3">RA15029</strain>
    </source>
</reference>
<accession>A0A370CG80</accession>
<dbReference type="Proteomes" id="UP000226429">
    <property type="component" value="Unassembled WGS sequence"/>
</dbReference>
<dbReference type="AlphaFoldDB" id="A0A370CG80"/>
<organism evidence="3 4">
    <name type="scientific">Candidatus Aquirickettsiella gammari</name>
    <dbReference type="NCBI Taxonomy" id="2016198"/>
    <lineage>
        <taxon>Bacteria</taxon>
        <taxon>Pseudomonadati</taxon>
        <taxon>Pseudomonadota</taxon>
        <taxon>Gammaproteobacteria</taxon>
        <taxon>Legionellales</taxon>
        <taxon>Coxiellaceae</taxon>
        <taxon>Candidatus Aquirickettsiella</taxon>
    </lineage>
</organism>
<sequence length="175" mass="19534">MNLENERGKMMKKSTLISAIVAGLVGFLAGLIVMLVIYPFIFPPPVLNEKLSYAETKTKVATGMFIHPNPRDPVHYGKGSVAVYKAKNQYEILLNEDFKVGPGPAFHLFLSDAKDIKTERSFKHSRKYDLGALKSFQGSQVYVVPNHINMSKVRSVVVWCVSFSKLITSANLKNN</sequence>
<feature type="transmembrane region" description="Helical" evidence="1">
    <location>
        <begin position="16"/>
        <end position="41"/>
    </location>
</feature>
<protein>
    <recommendedName>
        <fullName evidence="2">DM13 domain-containing protein</fullName>
    </recommendedName>
</protein>
<dbReference type="Pfam" id="PF10517">
    <property type="entry name" value="DM13"/>
    <property type="match status" value="1"/>
</dbReference>
<evidence type="ECO:0000256" key="1">
    <source>
        <dbReference type="SAM" id="Phobius"/>
    </source>
</evidence>
<comment type="caution">
    <text evidence="3">The sequence shown here is derived from an EMBL/GenBank/DDBJ whole genome shotgun (WGS) entry which is preliminary data.</text>
</comment>
<name>A0A370CG80_9COXI</name>
<feature type="domain" description="DM13" evidence="2">
    <location>
        <begin position="63"/>
        <end position="173"/>
    </location>
</feature>
<gene>
    <name evidence="3" type="ORF">CFE62_005880</name>
</gene>
<keyword evidence="1" id="KW-0472">Membrane</keyword>
<proteinExistence type="predicted"/>
<evidence type="ECO:0000313" key="3">
    <source>
        <dbReference type="EMBL" id="RDH40058.1"/>
    </source>
</evidence>
<dbReference type="PROSITE" id="PS51549">
    <property type="entry name" value="DM13"/>
    <property type="match status" value="1"/>
</dbReference>